<feature type="compositionally biased region" description="Acidic residues" evidence="1">
    <location>
        <begin position="170"/>
        <end position="182"/>
    </location>
</feature>
<feature type="region of interest" description="Disordered" evidence="1">
    <location>
        <begin position="240"/>
        <end position="264"/>
    </location>
</feature>
<evidence type="ECO:0008006" key="4">
    <source>
        <dbReference type="Google" id="ProtNLM"/>
    </source>
</evidence>
<dbReference type="OrthoDB" id="4106209at2759"/>
<gene>
    <name evidence="2" type="ORF">GTA08_BOTSDO09896</name>
</gene>
<dbReference type="AlphaFoldDB" id="A0A8H4IJL3"/>
<accession>A0A8H4IJL3</accession>
<dbReference type="EMBL" id="WWBZ02000073">
    <property type="protein sequence ID" value="KAF4302361.1"/>
    <property type="molecule type" value="Genomic_DNA"/>
</dbReference>
<feature type="region of interest" description="Disordered" evidence="1">
    <location>
        <begin position="153"/>
        <end position="182"/>
    </location>
</feature>
<evidence type="ECO:0000313" key="3">
    <source>
        <dbReference type="Proteomes" id="UP000572817"/>
    </source>
</evidence>
<protein>
    <recommendedName>
        <fullName evidence="4">Nitrogen permease regulator 2 like protein</fullName>
    </recommendedName>
</protein>
<proteinExistence type="predicted"/>
<reference evidence="2" key="1">
    <citation type="submission" date="2020-04" db="EMBL/GenBank/DDBJ databases">
        <title>Genome Assembly and Annotation of Botryosphaeria dothidea sdau 11-99, a Latent Pathogen of Apple Fruit Ring Rot in China.</title>
        <authorList>
            <person name="Yu C."/>
            <person name="Diao Y."/>
            <person name="Lu Q."/>
            <person name="Zhao J."/>
            <person name="Cui S."/>
            <person name="Peng C."/>
            <person name="He B."/>
            <person name="Liu H."/>
        </authorList>
    </citation>
    <scope>NUCLEOTIDE SEQUENCE [LARGE SCALE GENOMIC DNA]</scope>
    <source>
        <strain evidence="2">Sdau11-99</strain>
    </source>
</reference>
<evidence type="ECO:0000256" key="1">
    <source>
        <dbReference type="SAM" id="MobiDB-lite"/>
    </source>
</evidence>
<organism evidence="2 3">
    <name type="scientific">Botryosphaeria dothidea</name>
    <dbReference type="NCBI Taxonomy" id="55169"/>
    <lineage>
        <taxon>Eukaryota</taxon>
        <taxon>Fungi</taxon>
        <taxon>Dikarya</taxon>
        <taxon>Ascomycota</taxon>
        <taxon>Pezizomycotina</taxon>
        <taxon>Dothideomycetes</taxon>
        <taxon>Dothideomycetes incertae sedis</taxon>
        <taxon>Botryosphaeriales</taxon>
        <taxon>Botryosphaeriaceae</taxon>
        <taxon>Botryosphaeria</taxon>
    </lineage>
</organism>
<dbReference type="Proteomes" id="UP000572817">
    <property type="component" value="Unassembled WGS sequence"/>
</dbReference>
<sequence>MHRKTPISVLVYNHLFPNPRPEDPTSFSAHLSKNLVGEVRIETATFYGSLDTIEARYPGLNYSHPPHRKRLGRFPHHARLFKAFDQLGLTETEIASLCRWEGTLWARQRYERDEGIKVLDTTGNEIGPWVDRRRTRQASQIKVKTDIEVEIEEVSSNAPARQRPQQQQPQDEDMMDEDSDEEIESIGIPLNQRLIEAAARREQGATNVMMDADWEKYLERAQERGEIAGTMPYSIPAVLAQNSGGVPTNPHDRTMPPAPPSAPA</sequence>
<evidence type="ECO:0000313" key="2">
    <source>
        <dbReference type="EMBL" id="KAF4302361.1"/>
    </source>
</evidence>
<comment type="caution">
    <text evidence="2">The sequence shown here is derived from an EMBL/GenBank/DDBJ whole genome shotgun (WGS) entry which is preliminary data.</text>
</comment>
<keyword evidence="3" id="KW-1185">Reference proteome</keyword>
<name>A0A8H4IJL3_9PEZI</name>